<evidence type="ECO:0000256" key="4">
    <source>
        <dbReference type="ARBA" id="ARBA00023002"/>
    </source>
</evidence>
<name>A0ABU3VPQ3_9EURY</name>
<feature type="domain" description="Digeranylgeranylglycerophospholipid reductase catalytic" evidence="9">
    <location>
        <begin position="201"/>
        <end position="287"/>
    </location>
</feature>
<evidence type="ECO:0000259" key="8">
    <source>
        <dbReference type="Pfam" id="PF01494"/>
    </source>
</evidence>
<dbReference type="PANTHER" id="PTHR42685">
    <property type="entry name" value="GERANYLGERANYL DIPHOSPHATE REDUCTASE"/>
    <property type="match status" value="1"/>
</dbReference>
<dbReference type="InterPro" id="IPR050407">
    <property type="entry name" value="Geranylgeranyl_reductase"/>
</dbReference>
<dbReference type="RefSeq" id="WP_318785290.1">
    <property type="nucleotide sequence ID" value="NZ_JAWDKC010000011.1"/>
</dbReference>
<evidence type="ECO:0000256" key="3">
    <source>
        <dbReference type="ARBA" id="ARBA00022827"/>
    </source>
</evidence>
<gene>
    <name evidence="10" type="primary">mhpA</name>
    <name evidence="10" type="ORF">MmiAt1_04260</name>
</gene>
<organism evidence="10 11">
    <name type="scientific">Methanimicrococcus hacksteinii</name>
    <dbReference type="NCBI Taxonomy" id="3028293"/>
    <lineage>
        <taxon>Archaea</taxon>
        <taxon>Methanobacteriati</taxon>
        <taxon>Methanobacteriota</taxon>
        <taxon>Stenosarchaea group</taxon>
        <taxon>Methanomicrobia</taxon>
        <taxon>Methanosarcinales</taxon>
        <taxon>Methanosarcinaceae</taxon>
        <taxon>Methanimicrococcus</taxon>
    </lineage>
</organism>
<keyword evidence="11" id="KW-1185">Reference proteome</keyword>
<dbReference type="Pfam" id="PF22578">
    <property type="entry name" value="GGR_cat"/>
    <property type="match status" value="1"/>
</dbReference>
<dbReference type="InterPro" id="IPR011777">
    <property type="entry name" value="Geranylgeranyl_Rdtase_fam"/>
</dbReference>
<sequence>MSFPLSKKNFDVVVVGAGPAGSMAAKYAALGGVDVLFIDRKREIGTPVQCAGFTPEASEIENLIPGMTLPREMKKIPKHCIRAKTKTQRLYSPDLKIKEFDVSGYVLDRHLFDAELAEQATFEGAELLCGTSVRSVLSGSTKYTVRLSGVFGKTDVTTKVIIGADGPSSFIGKTFGLTHGGGDESDSDAAPNPAGYERGIGFEYRMTDVDIDTDSLEMFFGNKYVPGGYIWIFPEGEGKANVGIGLRHSLCTENLSARDFLNRFMQEHPIAAEKLKGGKIVSVHGGVIPVSGAPSRTATNSVMVAGDAAGHVMATNGGGIPFAAAAGKIAGDVAAEAVLDEKCGRGLSVASYEQRWRSEFGDALDASVQARKLMDKFLVSDKRINAAFRLLPADKLKEMQCGNISPSVKKGLSLLLK</sequence>
<protein>
    <submittedName>
        <fullName evidence="10">3-(3-hydroxy-phenyl)propionate/3-hydroxycinnamic acid hydroxylase</fullName>
        <ecNumber evidence="10">1.14.13.127</ecNumber>
    </submittedName>
</protein>
<feature type="domain" description="FAD-binding" evidence="8">
    <location>
        <begin position="10"/>
        <end position="181"/>
    </location>
</feature>
<evidence type="ECO:0000256" key="1">
    <source>
        <dbReference type="ARBA" id="ARBA00022516"/>
    </source>
</evidence>
<dbReference type="InterPro" id="IPR002938">
    <property type="entry name" value="FAD-bd"/>
</dbReference>
<dbReference type="InterPro" id="IPR036188">
    <property type="entry name" value="FAD/NAD-bd_sf"/>
</dbReference>
<dbReference type="Proteomes" id="UP001272052">
    <property type="component" value="Unassembled WGS sequence"/>
</dbReference>
<dbReference type="Pfam" id="PF01494">
    <property type="entry name" value="FAD_binding_3"/>
    <property type="match status" value="1"/>
</dbReference>
<dbReference type="EC" id="1.14.13.127" evidence="10"/>
<evidence type="ECO:0000256" key="2">
    <source>
        <dbReference type="ARBA" id="ARBA00022630"/>
    </source>
</evidence>
<dbReference type="SUPFAM" id="SSF51905">
    <property type="entry name" value="FAD/NAD(P)-binding domain"/>
    <property type="match status" value="1"/>
</dbReference>
<keyword evidence="7" id="KW-1208">Phospholipid metabolism</keyword>
<dbReference type="Gene3D" id="3.50.50.60">
    <property type="entry name" value="FAD/NAD(P)-binding domain"/>
    <property type="match status" value="1"/>
</dbReference>
<evidence type="ECO:0000256" key="6">
    <source>
        <dbReference type="ARBA" id="ARBA00023209"/>
    </source>
</evidence>
<dbReference type="NCBIfam" id="TIGR02032">
    <property type="entry name" value="GG-red-SF"/>
    <property type="match status" value="1"/>
</dbReference>
<dbReference type="Gene3D" id="3.30.9.10">
    <property type="entry name" value="D-Amino Acid Oxidase, subunit A, domain 2"/>
    <property type="match status" value="1"/>
</dbReference>
<accession>A0ABU3VPQ3</accession>
<evidence type="ECO:0000259" key="9">
    <source>
        <dbReference type="Pfam" id="PF22578"/>
    </source>
</evidence>
<keyword evidence="1" id="KW-0444">Lipid biosynthesis</keyword>
<dbReference type="InterPro" id="IPR054715">
    <property type="entry name" value="GGR_cat"/>
</dbReference>
<dbReference type="EMBL" id="JAWDKC010000011">
    <property type="protein sequence ID" value="MDV0444880.1"/>
    <property type="molecule type" value="Genomic_DNA"/>
</dbReference>
<dbReference type="GO" id="GO:0008688">
    <property type="term" value="F:3-(3-hydroxyphenyl)propionate hydroxylase activity"/>
    <property type="evidence" value="ECO:0007669"/>
    <property type="project" value="UniProtKB-EC"/>
</dbReference>
<dbReference type="PANTHER" id="PTHR42685:SF18">
    <property type="entry name" value="DIGERANYLGERANYLGLYCEROPHOSPHOLIPID REDUCTASE"/>
    <property type="match status" value="1"/>
</dbReference>
<evidence type="ECO:0000256" key="5">
    <source>
        <dbReference type="ARBA" id="ARBA00023098"/>
    </source>
</evidence>
<proteinExistence type="predicted"/>
<keyword evidence="3" id="KW-0274">FAD</keyword>
<evidence type="ECO:0000313" key="11">
    <source>
        <dbReference type="Proteomes" id="UP001272052"/>
    </source>
</evidence>
<comment type="caution">
    <text evidence="10">The sequence shown here is derived from an EMBL/GenBank/DDBJ whole genome shotgun (WGS) entry which is preliminary data.</text>
</comment>
<keyword evidence="6" id="KW-0594">Phospholipid biosynthesis</keyword>
<evidence type="ECO:0000313" key="10">
    <source>
        <dbReference type="EMBL" id="MDV0444880.1"/>
    </source>
</evidence>
<dbReference type="PRINTS" id="PR00420">
    <property type="entry name" value="RNGMNOXGNASE"/>
</dbReference>
<keyword evidence="2" id="KW-0285">Flavoprotein</keyword>
<reference evidence="10 11" key="1">
    <citation type="submission" date="2023-06" db="EMBL/GenBank/DDBJ databases">
        <title>Genome sequence of Methanimicrococcus sp. At1.</title>
        <authorList>
            <person name="Protasov E."/>
            <person name="Platt K."/>
            <person name="Poehlein A."/>
            <person name="Daniel R."/>
            <person name="Brune A."/>
        </authorList>
    </citation>
    <scope>NUCLEOTIDE SEQUENCE [LARGE SCALE GENOMIC DNA]</scope>
    <source>
        <strain evidence="10 11">At1</strain>
    </source>
</reference>
<keyword evidence="4 10" id="KW-0560">Oxidoreductase</keyword>
<keyword evidence="5" id="KW-0443">Lipid metabolism</keyword>
<evidence type="ECO:0000256" key="7">
    <source>
        <dbReference type="ARBA" id="ARBA00023264"/>
    </source>
</evidence>